<dbReference type="Pfam" id="PF10576">
    <property type="entry name" value="EndIII_4Fe-2S"/>
    <property type="match status" value="1"/>
</dbReference>
<comment type="function">
    <text evidence="10">DNA repair enzyme that has both DNA N-glycosylase activity and AP-lyase activity. The DNA N-glycosylase activity releases various damaged pyrimidines from DNA by cleaving the N-glycosidic bond, leaving an AP (apurinic/apyrimidinic) site. The AP-lyase activity cleaves the phosphodiester bond 3' to the AP site by a beta-elimination, leaving a 3'-terminal unsaturated sugar and a product with a terminal 5'-phosphate.</text>
</comment>
<sequence>MKKTERATEIHARLSRRYPEPEPALHWSDPWQLLVATALSAQCTDERVNKVTPIFFEKWPTIADAAGADVMEVEEVVRSTGFFRNKARNIKAAATRIMEVYSGEVPRSMAELITLGGVARKTASIVLANAFGINEGIAVDTHVKRLAFRMGLTAKTDPVQIEKDLMPLYPREQWGDINHYLVFFGREVCPARKPKCDICELNDICPKKGVK</sequence>
<dbReference type="InterPro" id="IPR003651">
    <property type="entry name" value="Endonuclease3_FeS-loop_motif"/>
</dbReference>
<dbReference type="PROSITE" id="PS00764">
    <property type="entry name" value="ENDONUCLEASE_III_1"/>
    <property type="match status" value="1"/>
</dbReference>
<keyword evidence="4 10" id="KW-0227">DNA damage</keyword>
<keyword evidence="9 10" id="KW-0326">Glycosidase</keyword>
<dbReference type="Pfam" id="PF00730">
    <property type="entry name" value="HhH-GPD"/>
    <property type="match status" value="1"/>
</dbReference>
<evidence type="ECO:0000256" key="2">
    <source>
        <dbReference type="ARBA" id="ARBA00022485"/>
    </source>
</evidence>
<dbReference type="CDD" id="cd00056">
    <property type="entry name" value="ENDO3c"/>
    <property type="match status" value="1"/>
</dbReference>
<dbReference type="SUPFAM" id="SSF48150">
    <property type="entry name" value="DNA-glycosylase"/>
    <property type="match status" value="1"/>
</dbReference>
<dbReference type="HAMAP" id="MF_00942">
    <property type="entry name" value="Nth"/>
    <property type="match status" value="1"/>
</dbReference>
<protein>
    <recommendedName>
        <fullName evidence="10">Endonuclease III</fullName>
        <ecNumber evidence="10">4.2.99.18</ecNumber>
    </recommendedName>
    <alternativeName>
        <fullName evidence="10">DNA-(apurinic or apyrimidinic site) lyase</fullName>
    </alternativeName>
</protein>
<comment type="cofactor">
    <cofactor evidence="10">
        <name>[4Fe-4S] cluster</name>
        <dbReference type="ChEBI" id="CHEBI:49883"/>
    </cofactor>
    <text evidence="10">Binds 1 [4Fe-4S] cluster.</text>
</comment>
<accession>A0ABM8AN55</accession>
<dbReference type="InterPro" id="IPR005759">
    <property type="entry name" value="Nth"/>
</dbReference>
<proteinExistence type="inferred from homology"/>
<gene>
    <name evidence="10" type="primary">nth</name>
    <name evidence="12" type="ORF">JCM14722_03690</name>
</gene>
<evidence type="ECO:0000256" key="5">
    <source>
        <dbReference type="ARBA" id="ARBA00022801"/>
    </source>
</evidence>
<feature type="binding site" evidence="10">
    <location>
        <position position="199"/>
    </location>
    <ligand>
        <name>[4Fe-4S] cluster</name>
        <dbReference type="ChEBI" id="CHEBI:49883"/>
    </ligand>
</feature>
<keyword evidence="3 10" id="KW-0479">Metal-binding</keyword>
<evidence type="ECO:0000256" key="6">
    <source>
        <dbReference type="ARBA" id="ARBA00023004"/>
    </source>
</evidence>
<evidence type="ECO:0000259" key="11">
    <source>
        <dbReference type="SMART" id="SM00478"/>
    </source>
</evidence>
<name>A0ABM8AN55_9BACT</name>
<evidence type="ECO:0000256" key="9">
    <source>
        <dbReference type="ARBA" id="ARBA00023295"/>
    </source>
</evidence>
<dbReference type="EC" id="4.2.99.18" evidence="10"/>
<organism evidence="12 13">
    <name type="scientific">Pseudodesulfovibrio portus</name>
    <dbReference type="NCBI Taxonomy" id="231439"/>
    <lineage>
        <taxon>Bacteria</taxon>
        <taxon>Pseudomonadati</taxon>
        <taxon>Thermodesulfobacteriota</taxon>
        <taxon>Desulfovibrionia</taxon>
        <taxon>Desulfovibrionales</taxon>
        <taxon>Desulfovibrionaceae</taxon>
    </lineage>
</organism>
<evidence type="ECO:0000313" key="13">
    <source>
        <dbReference type="Proteomes" id="UP001061361"/>
    </source>
</evidence>
<evidence type="ECO:0000256" key="1">
    <source>
        <dbReference type="ARBA" id="ARBA00008343"/>
    </source>
</evidence>
<feature type="binding site" evidence="10">
    <location>
        <position position="189"/>
    </location>
    <ligand>
        <name>[4Fe-4S] cluster</name>
        <dbReference type="ChEBI" id="CHEBI:49883"/>
    </ligand>
</feature>
<comment type="catalytic activity">
    <reaction evidence="10">
        <text>2'-deoxyribonucleotide-(2'-deoxyribose 5'-phosphate)-2'-deoxyribonucleotide-DNA = a 3'-end 2'-deoxyribonucleotide-(2,3-dehydro-2,3-deoxyribose 5'-phosphate)-DNA + a 5'-end 5'-phospho-2'-deoxyribonucleoside-DNA + H(+)</text>
        <dbReference type="Rhea" id="RHEA:66592"/>
        <dbReference type="Rhea" id="RHEA-COMP:13180"/>
        <dbReference type="Rhea" id="RHEA-COMP:16897"/>
        <dbReference type="Rhea" id="RHEA-COMP:17067"/>
        <dbReference type="ChEBI" id="CHEBI:15378"/>
        <dbReference type="ChEBI" id="CHEBI:136412"/>
        <dbReference type="ChEBI" id="CHEBI:157695"/>
        <dbReference type="ChEBI" id="CHEBI:167181"/>
        <dbReference type="EC" id="4.2.99.18"/>
    </reaction>
</comment>
<feature type="binding site" evidence="10">
    <location>
        <position position="205"/>
    </location>
    <ligand>
        <name>[4Fe-4S] cluster</name>
        <dbReference type="ChEBI" id="CHEBI:49883"/>
    </ligand>
</feature>
<dbReference type="PANTHER" id="PTHR10359">
    <property type="entry name" value="A/G-SPECIFIC ADENINE GLYCOSYLASE/ENDONUCLEASE III"/>
    <property type="match status" value="1"/>
</dbReference>
<keyword evidence="8 10" id="KW-0234">DNA repair</keyword>
<dbReference type="Gene3D" id="1.10.1670.10">
    <property type="entry name" value="Helix-hairpin-Helix base-excision DNA repair enzymes (C-terminal)"/>
    <property type="match status" value="1"/>
</dbReference>
<keyword evidence="6 10" id="KW-0408">Iron</keyword>
<keyword evidence="2 10" id="KW-0004">4Fe-4S</keyword>
<evidence type="ECO:0000256" key="10">
    <source>
        <dbReference type="HAMAP-Rule" id="MF_00942"/>
    </source>
</evidence>
<dbReference type="RefSeq" id="WP_264982889.1">
    <property type="nucleotide sequence ID" value="NZ_AP026708.1"/>
</dbReference>
<feature type="binding site" evidence="10">
    <location>
        <position position="196"/>
    </location>
    <ligand>
        <name>[4Fe-4S] cluster</name>
        <dbReference type="ChEBI" id="CHEBI:49883"/>
    </ligand>
</feature>
<evidence type="ECO:0000256" key="7">
    <source>
        <dbReference type="ARBA" id="ARBA00023014"/>
    </source>
</evidence>
<evidence type="ECO:0000256" key="8">
    <source>
        <dbReference type="ARBA" id="ARBA00023204"/>
    </source>
</evidence>
<keyword evidence="7 10" id="KW-0411">Iron-sulfur</keyword>
<evidence type="ECO:0000313" key="12">
    <source>
        <dbReference type="EMBL" id="BDQ32827.1"/>
    </source>
</evidence>
<feature type="domain" description="HhH-GPD" evidence="11">
    <location>
        <begin position="39"/>
        <end position="187"/>
    </location>
</feature>
<keyword evidence="5 10" id="KW-0378">Hydrolase</keyword>
<dbReference type="PANTHER" id="PTHR10359:SF18">
    <property type="entry name" value="ENDONUCLEASE III"/>
    <property type="match status" value="1"/>
</dbReference>
<dbReference type="Gene3D" id="1.10.340.30">
    <property type="entry name" value="Hypothetical protein, domain 2"/>
    <property type="match status" value="1"/>
</dbReference>
<dbReference type="SMART" id="SM00478">
    <property type="entry name" value="ENDO3c"/>
    <property type="match status" value="1"/>
</dbReference>
<reference evidence="12" key="1">
    <citation type="submission" date="2022-08" db="EMBL/GenBank/DDBJ databases">
        <title>Genome Sequence of the sulphate-reducing bacterium, Pseudodesulfovibrio portus JCM14722.</title>
        <authorList>
            <person name="Kondo R."/>
            <person name="Kataoka T."/>
        </authorList>
    </citation>
    <scope>NUCLEOTIDE SEQUENCE</scope>
    <source>
        <strain evidence="12">JCM 14722</strain>
    </source>
</reference>
<dbReference type="NCBIfam" id="TIGR01083">
    <property type="entry name" value="nth"/>
    <property type="match status" value="1"/>
</dbReference>
<dbReference type="InterPro" id="IPR003265">
    <property type="entry name" value="HhH-GPD_domain"/>
</dbReference>
<dbReference type="SMART" id="SM00525">
    <property type="entry name" value="FES"/>
    <property type="match status" value="1"/>
</dbReference>
<keyword evidence="13" id="KW-1185">Reference proteome</keyword>
<evidence type="ECO:0000256" key="4">
    <source>
        <dbReference type="ARBA" id="ARBA00022763"/>
    </source>
</evidence>
<dbReference type="EMBL" id="AP026708">
    <property type="protein sequence ID" value="BDQ32827.1"/>
    <property type="molecule type" value="Genomic_DNA"/>
</dbReference>
<dbReference type="InterPro" id="IPR023170">
    <property type="entry name" value="HhH_base_excis_C"/>
</dbReference>
<keyword evidence="10" id="KW-0238">DNA-binding</keyword>
<evidence type="ECO:0000256" key="3">
    <source>
        <dbReference type="ARBA" id="ARBA00022723"/>
    </source>
</evidence>
<dbReference type="Proteomes" id="UP001061361">
    <property type="component" value="Chromosome"/>
</dbReference>
<dbReference type="InterPro" id="IPR011257">
    <property type="entry name" value="DNA_glycosylase"/>
</dbReference>
<comment type="similarity">
    <text evidence="1 10">Belongs to the Nth/MutY family.</text>
</comment>
<dbReference type="InterPro" id="IPR004035">
    <property type="entry name" value="Endouclease-III_FeS-bd_BS"/>
</dbReference>
<dbReference type="PIRSF" id="PIRSF001435">
    <property type="entry name" value="Nth"/>
    <property type="match status" value="1"/>
</dbReference>
<keyword evidence="10" id="KW-0456">Lyase</keyword>